<evidence type="ECO:0000313" key="8">
    <source>
        <dbReference type="Proteomes" id="UP000006535"/>
    </source>
</evidence>
<dbReference type="GO" id="GO:0031418">
    <property type="term" value="F:L-ascorbic acid binding"/>
    <property type="evidence" value="ECO:0007669"/>
    <property type="project" value="InterPro"/>
</dbReference>
<evidence type="ECO:0000256" key="2">
    <source>
        <dbReference type="ARBA" id="ARBA00022723"/>
    </source>
</evidence>
<organism evidence="7 8">
    <name type="scientific">Synechococcus phage Syn19</name>
    <dbReference type="NCBI Taxonomy" id="445684"/>
    <lineage>
        <taxon>Viruses</taxon>
        <taxon>Duplodnaviria</taxon>
        <taxon>Heunggongvirae</taxon>
        <taxon>Uroviricota</taxon>
        <taxon>Caudoviricetes</taxon>
        <taxon>Pantevenvirales</taxon>
        <taxon>Kyanoviridae</taxon>
        <taxon>Pontusvirus</taxon>
        <taxon>Pontusvirus syn19</taxon>
    </lineage>
</organism>
<name>E3SQ89_9CAUD</name>
<accession>E3SQ89</accession>
<dbReference type="Pfam" id="PF13640">
    <property type="entry name" value="2OG-FeII_Oxy_3"/>
    <property type="match status" value="1"/>
</dbReference>
<dbReference type="GeneID" id="10328445"/>
<keyword evidence="3" id="KW-0223">Dioxygenase</keyword>
<dbReference type="Proteomes" id="UP000006535">
    <property type="component" value="Segment"/>
</dbReference>
<keyword evidence="8" id="KW-1185">Reference proteome</keyword>
<dbReference type="PANTHER" id="PTHR10869">
    <property type="entry name" value="PROLYL 4-HYDROXYLASE ALPHA SUBUNIT"/>
    <property type="match status" value="1"/>
</dbReference>
<gene>
    <name evidence="7" type="ORF">Syn19_124</name>
</gene>
<dbReference type="GO" id="GO:0005506">
    <property type="term" value="F:iron ion binding"/>
    <property type="evidence" value="ECO:0007669"/>
    <property type="project" value="InterPro"/>
</dbReference>
<proteinExistence type="predicted"/>
<dbReference type="PANTHER" id="PTHR10869:SF246">
    <property type="entry name" value="TRANSMEMBRANE PROLYL 4-HYDROXYLASE"/>
    <property type="match status" value="1"/>
</dbReference>
<dbReference type="InterPro" id="IPR045054">
    <property type="entry name" value="P4HA-like"/>
</dbReference>
<dbReference type="InterPro" id="IPR005123">
    <property type="entry name" value="Oxoglu/Fe-dep_dioxygenase_dom"/>
</dbReference>
<keyword evidence="2" id="KW-0479">Metal-binding</keyword>
<dbReference type="RefSeq" id="YP_004323957.1">
    <property type="nucleotide sequence ID" value="NC_015286.1"/>
</dbReference>
<protein>
    <submittedName>
        <fullName evidence="7">2OG-Fe(II) oxygenase</fullName>
    </submittedName>
</protein>
<dbReference type="KEGG" id="vg:10328445"/>
<dbReference type="InterPro" id="IPR044862">
    <property type="entry name" value="Pro_4_hyd_alph_FE2OG_OXY"/>
</dbReference>
<dbReference type="InterPro" id="IPR006620">
    <property type="entry name" value="Pro_4_hyd_alph"/>
</dbReference>
<evidence type="ECO:0000256" key="1">
    <source>
        <dbReference type="ARBA" id="ARBA00001961"/>
    </source>
</evidence>
<feature type="domain" description="Fe2OG dioxygenase" evidence="6">
    <location>
        <begin position="81"/>
        <end position="195"/>
    </location>
</feature>
<dbReference type="OrthoDB" id="11494at10239"/>
<evidence type="ECO:0000313" key="7">
    <source>
        <dbReference type="EMBL" id="ADO99433.1"/>
    </source>
</evidence>
<comment type="cofactor">
    <cofactor evidence="1">
        <name>L-ascorbate</name>
        <dbReference type="ChEBI" id="CHEBI:38290"/>
    </cofactor>
</comment>
<dbReference type="GO" id="GO:0016705">
    <property type="term" value="F:oxidoreductase activity, acting on paired donors, with incorporation or reduction of molecular oxygen"/>
    <property type="evidence" value="ECO:0007669"/>
    <property type="project" value="InterPro"/>
</dbReference>
<dbReference type="PROSITE" id="PS51471">
    <property type="entry name" value="FE2OG_OXY"/>
    <property type="match status" value="1"/>
</dbReference>
<dbReference type="Gene3D" id="2.60.120.620">
    <property type="entry name" value="q2cbj1_9rhob like domain"/>
    <property type="match status" value="1"/>
</dbReference>
<keyword evidence="5" id="KW-0408">Iron</keyword>
<dbReference type="GO" id="GO:0051213">
    <property type="term" value="F:dioxygenase activity"/>
    <property type="evidence" value="ECO:0007669"/>
    <property type="project" value="UniProtKB-KW"/>
</dbReference>
<evidence type="ECO:0000256" key="4">
    <source>
        <dbReference type="ARBA" id="ARBA00023002"/>
    </source>
</evidence>
<dbReference type="SMART" id="SM00702">
    <property type="entry name" value="P4Hc"/>
    <property type="match status" value="1"/>
</dbReference>
<evidence type="ECO:0000256" key="5">
    <source>
        <dbReference type="ARBA" id="ARBA00023004"/>
    </source>
</evidence>
<evidence type="ECO:0000256" key="3">
    <source>
        <dbReference type="ARBA" id="ARBA00022964"/>
    </source>
</evidence>
<dbReference type="EMBL" id="GU071106">
    <property type="protein sequence ID" value="ADO99433.1"/>
    <property type="molecule type" value="Genomic_DNA"/>
</dbReference>
<keyword evidence="4" id="KW-0560">Oxidoreductase</keyword>
<reference evidence="7 8" key="1">
    <citation type="journal article" date="2010" name="Environ. Microbiol.">
        <title>Genomic analysis of oceanic cyanobacterial myoviruses compared with T4-like myoviruses from diverse hosts and environments.</title>
        <authorList>
            <person name="Sullivan M.B."/>
            <person name="Huang K.H."/>
            <person name="Ignacio-Espinoza J.C."/>
            <person name="Berlin A.M."/>
            <person name="Kelly L."/>
            <person name="Weigele P.R."/>
            <person name="DeFrancesco A.S."/>
            <person name="Kern S.E."/>
            <person name="Thompson L.R."/>
            <person name="Young S."/>
            <person name="Yandava C."/>
            <person name="Fu R."/>
            <person name="Krastins B."/>
            <person name="Chase M."/>
            <person name="Sarracino D."/>
            <person name="Osburne M.S."/>
            <person name="Henn M.R."/>
            <person name="Chisholm S.W."/>
        </authorList>
    </citation>
    <scope>NUCLEOTIDE SEQUENCE [LARGE SCALE GENOMIC DNA]</scope>
    <source>
        <strain evidence="7">Syn19</strain>
    </source>
</reference>
<evidence type="ECO:0000259" key="6">
    <source>
        <dbReference type="PROSITE" id="PS51471"/>
    </source>
</evidence>
<sequence length="198" mass="23435">MNIQDYYFEDFIGVFDTDYDTRPLIEYWKYQDKCGSTFQRYGIFGKPERKAHTRKDRCLATEDFMLDHQCGYEYMQQYNLVIGSCLEKYVNEYEALMDYRYQQVYLNVQRTKPGEGYHSFHFEKGSLGTNRRVAATMMYLNTVEEGGETEFLYQHKRFKPVAGQVLIWPAGFTHVHRGLPPLKGEKYIATSWLENVNA</sequence>